<dbReference type="PANTHER" id="PTHR21294">
    <property type="entry name" value="ELECTRON TRANSFER FLAVOPROTEIN BETA-SUBUNIT"/>
    <property type="match status" value="1"/>
</dbReference>
<evidence type="ECO:0000256" key="7">
    <source>
        <dbReference type="ARBA" id="ARBA00042002"/>
    </source>
</evidence>
<organism evidence="10 11">
    <name type="scientific">Ignatzschineria indica</name>
    <dbReference type="NCBI Taxonomy" id="472583"/>
    <lineage>
        <taxon>Bacteria</taxon>
        <taxon>Pseudomonadati</taxon>
        <taxon>Pseudomonadota</taxon>
        <taxon>Gammaproteobacteria</taxon>
        <taxon>Cardiobacteriales</taxon>
        <taxon>Ignatzschineriaceae</taxon>
        <taxon>Ignatzschineria</taxon>
    </lineage>
</organism>
<dbReference type="SUPFAM" id="SSF52402">
    <property type="entry name" value="Adenine nucleotide alpha hydrolases-like"/>
    <property type="match status" value="1"/>
</dbReference>
<proteinExistence type="inferred from homology"/>
<dbReference type="InterPro" id="IPR014729">
    <property type="entry name" value="Rossmann-like_a/b/a_fold"/>
</dbReference>
<reference evidence="10 11" key="1">
    <citation type="journal article" date="2018" name="Genome Announc.">
        <title>Ignatzschineria cameli sp. nov., isolated from necrotic foot tissue of dromedaries (Camelus dromedarius) and associated maggots (Wohlfahrtia species) in Dubai.</title>
        <authorList>
            <person name="Tsang C.C."/>
            <person name="Tang J.Y."/>
            <person name="Fong J.Y."/>
            <person name="Kinne J."/>
            <person name="Lee H.H."/>
            <person name="Joseph M."/>
            <person name="Jose S."/>
            <person name="Schuster R.K."/>
            <person name="Tang Y."/>
            <person name="Sivakumar S."/>
            <person name="Chen J.H."/>
            <person name="Teng J.L."/>
            <person name="Lau S.K."/>
            <person name="Wernery U."/>
            <person name="Woo P.C."/>
        </authorList>
    </citation>
    <scope>NUCLEOTIDE SEQUENCE [LARGE SCALE GENOMIC DNA]</scope>
    <source>
        <strain evidence="10 11">KCTC 22643</strain>
    </source>
</reference>
<dbReference type="InterPro" id="IPR014730">
    <property type="entry name" value="ETF_a/b_N"/>
</dbReference>
<dbReference type="RefSeq" id="WP_109236586.1">
    <property type="nucleotide sequence ID" value="NZ_BMXZ01000003.1"/>
</dbReference>
<comment type="caution">
    <text evidence="10">The sequence shown here is derived from an EMBL/GenBank/DDBJ whole genome shotgun (WGS) entry which is preliminary data.</text>
</comment>
<dbReference type="Pfam" id="PF01012">
    <property type="entry name" value="ETF"/>
    <property type="match status" value="1"/>
</dbReference>
<dbReference type="InterPro" id="IPR000049">
    <property type="entry name" value="ET-Flavoprotein_bsu_CS"/>
</dbReference>
<dbReference type="PANTHER" id="PTHR21294:SF8">
    <property type="entry name" value="ELECTRON TRANSFER FLAVOPROTEIN SUBUNIT BETA"/>
    <property type="match status" value="1"/>
</dbReference>
<evidence type="ECO:0000256" key="8">
    <source>
        <dbReference type="ARBA" id="ARBA00049933"/>
    </source>
</evidence>
<dbReference type="AlphaFoldDB" id="A0A2U2AIZ7"/>
<dbReference type="InterPro" id="IPR012255">
    <property type="entry name" value="ETF_b"/>
</dbReference>
<dbReference type="CDD" id="cd01714">
    <property type="entry name" value="ETF_beta"/>
    <property type="match status" value="1"/>
</dbReference>
<accession>A0A2U2AIZ7</accession>
<dbReference type="FunFam" id="3.40.50.620:FF:000011">
    <property type="entry name" value="Electron transfer flavoprotein subunit beta"/>
    <property type="match status" value="1"/>
</dbReference>
<dbReference type="GO" id="GO:0009055">
    <property type="term" value="F:electron transfer activity"/>
    <property type="evidence" value="ECO:0007669"/>
    <property type="project" value="InterPro"/>
</dbReference>
<dbReference type="GO" id="GO:0046395">
    <property type="term" value="P:carboxylic acid catabolic process"/>
    <property type="evidence" value="ECO:0007669"/>
    <property type="project" value="UniProtKB-ARBA"/>
</dbReference>
<sequence length="251" mass="27545">MKILVPIKRVVDHNINVKISSGSNKINTEGLKKVINPFCEIALEEAIKLKEQGIASSVIALSIGNNATQEQLRNALAMGADRAIHLSTDENLSSLSIAKIIQNIVVQEKPQLILLGKQAIDSDNNQTGQMLAALCGYPQGTFISELKFRDDHQSILINRETDEGSQTLSLQLPAVITVDLRLNEPRFISLPNIMKARRAKIETQEVSTLGLNLKSSTVVLKVEEPIIEKSCQMLSSTEELLSILQQEIKGA</sequence>
<dbReference type="EMBL" id="QEWR01000004">
    <property type="protein sequence ID" value="PWD82634.1"/>
    <property type="molecule type" value="Genomic_DNA"/>
</dbReference>
<evidence type="ECO:0000256" key="6">
    <source>
        <dbReference type="ARBA" id="ARBA00025649"/>
    </source>
</evidence>
<keyword evidence="4" id="KW-0813">Transport</keyword>
<dbReference type="SMART" id="SM00893">
    <property type="entry name" value="ETF"/>
    <property type="match status" value="1"/>
</dbReference>
<evidence type="ECO:0000259" key="9">
    <source>
        <dbReference type="SMART" id="SM00893"/>
    </source>
</evidence>
<dbReference type="PIRSF" id="PIRSF000090">
    <property type="entry name" value="Beta-ETF"/>
    <property type="match status" value="1"/>
</dbReference>
<protein>
    <recommendedName>
        <fullName evidence="3">Electron transfer flavoprotein subunit beta</fullName>
    </recommendedName>
    <alternativeName>
        <fullName evidence="7">Electron transfer flavoprotein small subunit</fullName>
    </alternativeName>
</protein>
<name>A0A2U2AIZ7_9GAMM</name>
<evidence type="ECO:0000313" key="10">
    <source>
        <dbReference type="EMBL" id="PWD82634.1"/>
    </source>
</evidence>
<keyword evidence="11" id="KW-1185">Reference proteome</keyword>
<comment type="cofactor">
    <cofactor evidence="8">
        <name>AMP</name>
        <dbReference type="ChEBI" id="CHEBI:456215"/>
    </cofactor>
</comment>
<evidence type="ECO:0000256" key="5">
    <source>
        <dbReference type="ARBA" id="ARBA00022982"/>
    </source>
</evidence>
<feature type="domain" description="Electron transfer flavoprotein alpha/beta-subunit N-terminal" evidence="9">
    <location>
        <begin position="23"/>
        <end position="213"/>
    </location>
</feature>
<evidence type="ECO:0000256" key="3">
    <source>
        <dbReference type="ARBA" id="ARBA00016797"/>
    </source>
</evidence>
<comment type="subunit">
    <text evidence="2">Heterodimer of an alpha and a beta subunit.</text>
</comment>
<gene>
    <name evidence="10" type="ORF">DC082_08390</name>
</gene>
<comment type="function">
    <text evidence="6">The electron transfer flavoprotein serves as a specific electron acceptor for other dehydrogenases. It transfers the electrons to the main respiratory chain via ETF-ubiquinone oxidoreductase (ETF dehydrogenase).</text>
</comment>
<evidence type="ECO:0000256" key="4">
    <source>
        <dbReference type="ARBA" id="ARBA00022448"/>
    </source>
</evidence>
<dbReference type="Gene3D" id="3.40.50.620">
    <property type="entry name" value="HUPs"/>
    <property type="match status" value="1"/>
</dbReference>
<keyword evidence="5" id="KW-0249">Electron transport</keyword>
<evidence type="ECO:0000256" key="2">
    <source>
        <dbReference type="ARBA" id="ARBA00011355"/>
    </source>
</evidence>
<dbReference type="Proteomes" id="UP000244948">
    <property type="component" value="Unassembled WGS sequence"/>
</dbReference>
<dbReference type="InterPro" id="IPR033948">
    <property type="entry name" value="ETF_beta_N"/>
</dbReference>
<evidence type="ECO:0000313" key="11">
    <source>
        <dbReference type="Proteomes" id="UP000244948"/>
    </source>
</evidence>
<comment type="similarity">
    <text evidence="1">Belongs to the ETF beta-subunit/FixA family.</text>
</comment>
<evidence type="ECO:0000256" key="1">
    <source>
        <dbReference type="ARBA" id="ARBA00007557"/>
    </source>
</evidence>
<dbReference type="PROSITE" id="PS01065">
    <property type="entry name" value="ETF_BETA"/>
    <property type="match status" value="1"/>
</dbReference>